<feature type="region of interest" description="Disordered" evidence="1">
    <location>
        <begin position="90"/>
        <end position="114"/>
    </location>
</feature>
<protein>
    <submittedName>
        <fullName evidence="3">TrbC/VirB2 family protein</fullName>
    </submittedName>
</protein>
<gene>
    <name evidence="3" type="ORF">NZK81_20060</name>
</gene>
<organism evidence="3 4">
    <name type="scientific">Novosphingobium mangrovi</name>
    <name type="common">ex Huang et al. 2023</name>
    <dbReference type="NCBI Taxonomy" id="2976432"/>
    <lineage>
        <taxon>Bacteria</taxon>
        <taxon>Pseudomonadati</taxon>
        <taxon>Pseudomonadota</taxon>
        <taxon>Alphaproteobacteria</taxon>
        <taxon>Sphingomonadales</taxon>
        <taxon>Sphingomonadaceae</taxon>
        <taxon>Novosphingobium</taxon>
    </lineage>
</organism>
<feature type="transmembrane region" description="Helical" evidence="2">
    <location>
        <begin position="21"/>
        <end position="43"/>
    </location>
</feature>
<comment type="caution">
    <text evidence="3">The sequence shown here is derived from an EMBL/GenBank/DDBJ whole genome shotgun (WGS) entry which is preliminary data.</text>
</comment>
<keyword evidence="2" id="KW-0472">Membrane</keyword>
<keyword evidence="4" id="KW-1185">Reference proteome</keyword>
<dbReference type="Proteomes" id="UP001165583">
    <property type="component" value="Unassembled WGS sequence"/>
</dbReference>
<dbReference type="InterPro" id="IPR007039">
    <property type="entry name" value="TrbC/VirB2"/>
</dbReference>
<dbReference type="RefSeq" id="WP_260047826.1">
    <property type="nucleotide sequence ID" value="NZ_JANZXA010000022.1"/>
</dbReference>
<proteinExistence type="predicted"/>
<dbReference type="Pfam" id="PF04956">
    <property type="entry name" value="TrbC"/>
    <property type="match status" value="1"/>
</dbReference>
<evidence type="ECO:0000313" key="3">
    <source>
        <dbReference type="EMBL" id="MCT2401850.1"/>
    </source>
</evidence>
<accession>A0ABT2IAJ8</accession>
<feature type="transmembrane region" description="Helical" evidence="2">
    <location>
        <begin position="55"/>
        <end position="73"/>
    </location>
</feature>
<name>A0ABT2IAJ8_9SPHN</name>
<evidence type="ECO:0000256" key="2">
    <source>
        <dbReference type="SAM" id="Phobius"/>
    </source>
</evidence>
<evidence type="ECO:0000313" key="4">
    <source>
        <dbReference type="Proteomes" id="UP001165583"/>
    </source>
</evidence>
<sequence length="114" mass="11725">MINSSNFGEPLSNTTEWFVELLMGSLGMSMAVLALAAVGLAMLHGRLSVRETARVALGCFILFGAPTIARGLAGLASSVTGTPAQVYNTPPPPIAVPTAPQPNRDPYAGASVPM</sequence>
<keyword evidence="2" id="KW-0812">Transmembrane</keyword>
<keyword evidence="2" id="KW-1133">Transmembrane helix</keyword>
<reference evidence="3" key="1">
    <citation type="submission" date="2022-09" db="EMBL/GenBank/DDBJ databases">
        <title>Novosphingobium sp. Nov., a polycyclic aromatic hydrocarbon-degrading bacterium isolated form mangrove sediments in HongKong.</title>
        <authorList>
            <person name="Hu Z."/>
        </authorList>
    </citation>
    <scope>NUCLEOTIDE SEQUENCE</scope>
    <source>
        <strain evidence="3">HK4-1</strain>
    </source>
</reference>
<dbReference type="EMBL" id="JANZXA010000022">
    <property type="protein sequence ID" value="MCT2401850.1"/>
    <property type="molecule type" value="Genomic_DNA"/>
</dbReference>
<evidence type="ECO:0000256" key="1">
    <source>
        <dbReference type="SAM" id="MobiDB-lite"/>
    </source>
</evidence>